<dbReference type="AlphaFoldDB" id="A0A368QM88"/>
<dbReference type="EMBL" id="CM003530">
    <property type="protein sequence ID" value="RCV19087.1"/>
    <property type="molecule type" value="Genomic_DNA"/>
</dbReference>
<protein>
    <recommendedName>
        <fullName evidence="2">Reverse transcriptase zinc-binding domain-containing protein</fullName>
    </recommendedName>
</protein>
<dbReference type="OrthoDB" id="675438at2759"/>
<evidence type="ECO:0008006" key="2">
    <source>
        <dbReference type="Google" id="ProtNLM"/>
    </source>
</evidence>
<accession>A0A368QM88</accession>
<reference evidence="1" key="2">
    <citation type="submission" date="2015-07" db="EMBL/GenBank/DDBJ databases">
        <authorList>
            <person name="Noorani M."/>
        </authorList>
    </citation>
    <scope>NUCLEOTIDE SEQUENCE</scope>
    <source>
        <strain evidence="1">Yugu1</strain>
    </source>
</reference>
<gene>
    <name evidence="1" type="ORF">SETIT_3G356100v2</name>
</gene>
<name>A0A368QM88_SETIT</name>
<proteinExistence type="predicted"/>
<reference evidence="1" key="1">
    <citation type="journal article" date="2012" name="Nat. Biotechnol.">
        <title>Reference genome sequence of the model plant Setaria.</title>
        <authorList>
            <person name="Bennetzen J.L."/>
            <person name="Schmutz J."/>
            <person name="Wang H."/>
            <person name="Percifield R."/>
            <person name="Hawkins J."/>
            <person name="Pontaroli A.C."/>
            <person name="Estep M."/>
            <person name="Feng L."/>
            <person name="Vaughn J.N."/>
            <person name="Grimwood J."/>
            <person name="Jenkins J."/>
            <person name="Barry K."/>
            <person name="Lindquist E."/>
            <person name="Hellsten U."/>
            <person name="Deshpande S."/>
            <person name="Wang X."/>
            <person name="Wu X."/>
            <person name="Mitros T."/>
            <person name="Triplett J."/>
            <person name="Yang X."/>
            <person name="Ye C.Y."/>
            <person name="Mauro-Herrera M."/>
            <person name="Wang L."/>
            <person name="Li P."/>
            <person name="Sharma M."/>
            <person name="Sharma R."/>
            <person name="Ronald P.C."/>
            <person name="Panaud O."/>
            <person name="Kellogg E.A."/>
            <person name="Brutnell T.P."/>
            <person name="Doust A.N."/>
            <person name="Tuskan G.A."/>
            <person name="Rokhsar D."/>
            <person name="Devos K.M."/>
        </authorList>
    </citation>
    <scope>NUCLEOTIDE SEQUENCE [LARGE SCALE GENOMIC DNA]</scope>
    <source>
        <strain evidence="1">Yugu1</strain>
    </source>
</reference>
<organism evidence="1">
    <name type="scientific">Setaria italica</name>
    <name type="common">Foxtail millet</name>
    <name type="synonym">Panicum italicum</name>
    <dbReference type="NCBI Taxonomy" id="4555"/>
    <lineage>
        <taxon>Eukaryota</taxon>
        <taxon>Viridiplantae</taxon>
        <taxon>Streptophyta</taxon>
        <taxon>Embryophyta</taxon>
        <taxon>Tracheophyta</taxon>
        <taxon>Spermatophyta</taxon>
        <taxon>Magnoliopsida</taxon>
        <taxon>Liliopsida</taxon>
        <taxon>Poales</taxon>
        <taxon>Poaceae</taxon>
        <taxon>PACMAD clade</taxon>
        <taxon>Panicoideae</taxon>
        <taxon>Panicodae</taxon>
        <taxon>Paniceae</taxon>
        <taxon>Cenchrinae</taxon>
        <taxon>Setaria</taxon>
    </lineage>
</organism>
<evidence type="ECO:0000313" key="1">
    <source>
        <dbReference type="EMBL" id="RCV19087.1"/>
    </source>
</evidence>
<sequence length="123" mass="14312">MVLDDYTCVLCTSGHEETLYHLFFTCLFSICCWNWLGVSWDLSLSTVDLIIDAHQKFGSKIFMEISMVACWCIWLHRNGIIFDGAALSLDRWKMGFKEELSLIMHRAKPSLKQELNIWLCNLT</sequence>